<keyword evidence="4" id="KW-0812">Transmembrane</keyword>
<evidence type="ECO:0000256" key="4">
    <source>
        <dbReference type="SAM" id="Phobius"/>
    </source>
</evidence>
<sequence length="515" mass="57487">MGLFRNILRGKRQRSRHYDSAPQPKKPQAAKPICSEMDTNISDLQALLTEIPELITRRFLIKSTQERAALVYLDNMSDKVAINNDILRPLMHETAADPQIEHIITVGGIRTATDLYQIEQAVLQGTSVLFVDHNSTATLLDTHGWPQRAIEDPQMEASLKGAHQGFVETGCQNIALIRRYIPNRELKIKETSVGERGRTKISILYLADVANPQVLQELLDRIDRIDVDAILSSGELEEFIEDNSFSPFPQFVTTERPDSVASQILQGRLAIVIDKSPEVLIGPANFAMFFQTIDDYSNRWQVSSFIRILRFLAFFITIFLPSFYIAVISYNFEVIPLRLLLSVGQSRASVPFPPILEAFIMEITLEMLKEAGIRLPAPIGQTVGIVGAIVIGQATVQAGVVSNIMVIVVSLTALSSFIIPNNDMSSAIRLIRFPMMLVAFIYGLLGVAIGMLVLLIHLISLESLGTPYFSPFSPVRFRDLKDTIIRLPIWKMTTRPLSARGIQSKKQASDRGDKN</sequence>
<gene>
    <name evidence="5" type="ORF">I8J30_02375</name>
    <name evidence="6" type="ORF">I8J30_13820</name>
</gene>
<protein>
    <submittedName>
        <fullName evidence="6">Spore germination protein</fullName>
    </submittedName>
</protein>
<dbReference type="PANTHER" id="PTHR22550">
    <property type="entry name" value="SPORE GERMINATION PROTEIN"/>
    <property type="match status" value="1"/>
</dbReference>
<dbReference type="Proteomes" id="UP000673394">
    <property type="component" value="Unassembled WGS sequence"/>
</dbReference>
<dbReference type="RefSeq" id="WP_210655047.1">
    <property type="nucleotide sequence ID" value="NZ_JAGKSP010000001.1"/>
</dbReference>
<comment type="similarity">
    <text evidence="1">Belongs to the GerABKA family.</text>
</comment>
<dbReference type="Pfam" id="PF03323">
    <property type="entry name" value="GerA"/>
    <property type="match status" value="1"/>
</dbReference>
<accession>A0ABS5CCS0</accession>
<proteinExistence type="inferred from homology"/>
<evidence type="ECO:0000313" key="7">
    <source>
        <dbReference type="Proteomes" id="UP000673394"/>
    </source>
</evidence>
<dbReference type="EMBL" id="JAGKSP010000004">
    <property type="protein sequence ID" value="MBP3963789.1"/>
    <property type="molecule type" value="Genomic_DNA"/>
</dbReference>
<feature type="transmembrane region" description="Helical" evidence="4">
    <location>
        <begin position="400"/>
        <end position="419"/>
    </location>
</feature>
<evidence type="ECO:0000313" key="5">
    <source>
        <dbReference type="EMBL" id="MBP3961541.1"/>
    </source>
</evidence>
<keyword evidence="2 4" id="KW-0472">Membrane</keyword>
<feature type="transmembrane region" description="Helical" evidence="4">
    <location>
        <begin position="375"/>
        <end position="394"/>
    </location>
</feature>
<evidence type="ECO:0000256" key="2">
    <source>
        <dbReference type="ARBA" id="ARBA00023136"/>
    </source>
</evidence>
<evidence type="ECO:0000256" key="1">
    <source>
        <dbReference type="ARBA" id="ARBA00005278"/>
    </source>
</evidence>
<feature type="transmembrane region" description="Helical" evidence="4">
    <location>
        <begin position="431"/>
        <end position="459"/>
    </location>
</feature>
<dbReference type="PIRSF" id="PIRSF005690">
    <property type="entry name" value="GerBA"/>
    <property type="match status" value="1"/>
</dbReference>
<dbReference type="EMBL" id="JAGKSP010000001">
    <property type="protein sequence ID" value="MBP3961541.1"/>
    <property type="molecule type" value="Genomic_DNA"/>
</dbReference>
<evidence type="ECO:0000256" key="3">
    <source>
        <dbReference type="SAM" id="MobiDB-lite"/>
    </source>
</evidence>
<keyword evidence="7" id="KW-1185">Reference proteome</keyword>
<feature type="compositionally biased region" description="Low complexity" evidence="3">
    <location>
        <begin position="21"/>
        <end position="31"/>
    </location>
</feature>
<organism evidence="6 7">
    <name type="scientific">Paenibacillus lignilyticus</name>
    <dbReference type="NCBI Taxonomy" id="1172615"/>
    <lineage>
        <taxon>Bacteria</taxon>
        <taxon>Bacillati</taxon>
        <taxon>Bacillota</taxon>
        <taxon>Bacilli</taxon>
        <taxon>Bacillales</taxon>
        <taxon>Paenibacillaceae</taxon>
        <taxon>Paenibacillus</taxon>
    </lineage>
</organism>
<reference evidence="6 7" key="1">
    <citation type="submission" date="2021-04" db="EMBL/GenBank/DDBJ databases">
        <title>Paenibacillus sp. DLE-14 whole genome sequence.</title>
        <authorList>
            <person name="Ham Y.J."/>
        </authorList>
    </citation>
    <scope>NUCLEOTIDE SEQUENCE [LARGE SCALE GENOMIC DNA]</scope>
    <source>
        <strain evidence="6 7">DLE-14</strain>
    </source>
</reference>
<name>A0ABS5CCS0_9BACL</name>
<dbReference type="InterPro" id="IPR004995">
    <property type="entry name" value="Spore_Ger"/>
</dbReference>
<evidence type="ECO:0000313" key="6">
    <source>
        <dbReference type="EMBL" id="MBP3963789.1"/>
    </source>
</evidence>
<dbReference type="InterPro" id="IPR050768">
    <property type="entry name" value="UPF0353/GerABKA_families"/>
</dbReference>
<feature type="transmembrane region" description="Helical" evidence="4">
    <location>
        <begin position="308"/>
        <end position="330"/>
    </location>
</feature>
<dbReference type="PANTHER" id="PTHR22550:SF16">
    <property type="entry name" value="SPORE GERMINATION PROTEIN"/>
    <property type="match status" value="1"/>
</dbReference>
<comment type="caution">
    <text evidence="6">The sequence shown here is derived from an EMBL/GenBank/DDBJ whole genome shotgun (WGS) entry which is preliminary data.</text>
</comment>
<keyword evidence="4" id="KW-1133">Transmembrane helix</keyword>
<feature type="region of interest" description="Disordered" evidence="3">
    <location>
        <begin position="1"/>
        <end position="31"/>
    </location>
</feature>